<dbReference type="Gene3D" id="3.40.630.10">
    <property type="entry name" value="Zn peptidases"/>
    <property type="match status" value="1"/>
</dbReference>
<dbReference type="RefSeq" id="WP_110608032.1">
    <property type="nucleotide sequence ID" value="NZ_PDOD01000001.1"/>
</dbReference>
<evidence type="ECO:0000313" key="1">
    <source>
        <dbReference type="EMBL" id="PYZ94399.1"/>
    </source>
</evidence>
<dbReference type="Pfam" id="PF01546">
    <property type="entry name" value="Peptidase_M20"/>
    <property type="match status" value="1"/>
</dbReference>
<sequence length="539" mass="61383">MSKWQTMDQLRDLTISLVEYASVTGSEEEIGIMEFVEYELSLLPYFKENPEYLHNHFTNDGRKFVTALVKSKKPTAKTIIIMGHLDVVDVDDYGEWKHLAFRPKELTEQMVRQQNHLPNDVKEDIKNDEWLFGRGVMDMKAGIALCMSMIEAATNNEFDGNLLFLGVPDEEVDSLGMRTATPVLVEFQEKHGLDYQLCWNTEPMFAKYPRDNNLYIYQGSVGKMLPGFYCYGEEAHVAEPFSGLNGNLMTSVLTEMIELNPIFSENVSGERTPPPSTLIQKDLKLDYSVQIPHTAVAIYNLLTMKKSVDQVTEDLLKTARAAAKKISSIYQEREKTFSSSLDYEPQHREIRVMTFIDLCRHAVKLVGKEEVERRISFIHAHELKGDDREKTILTVNEIATLCKDLTPMIVLFYAPPYYPPVSSSENTLVQSLSESILKKGKEEGDMSLEIVNYFPGLSDLSYTALEEPASRLQGMIENMPIWGKGYDLPLSSMDKLTMPIFNFGPVGKDPHSWTERLNVTKSFDKLPKLMKQGIQEVFS</sequence>
<dbReference type="PIRSF" id="PIRSF010386">
    <property type="entry name" value="RocB"/>
    <property type="match status" value="1"/>
</dbReference>
<gene>
    <name evidence="1" type="ORF">CR194_02375</name>
</gene>
<dbReference type="EMBL" id="PDOD01000001">
    <property type="protein sequence ID" value="PYZ94399.1"/>
    <property type="molecule type" value="Genomic_DNA"/>
</dbReference>
<proteinExistence type="predicted"/>
<dbReference type="Proteomes" id="UP000248214">
    <property type="component" value="Unassembled WGS sequence"/>
</dbReference>
<reference evidence="1 2" key="1">
    <citation type="submission" date="2017-10" db="EMBL/GenBank/DDBJ databases">
        <title>Bacillus sp. nov., a halophilic bacterium isolated from a Keqin Lake.</title>
        <authorList>
            <person name="Wang H."/>
        </authorList>
    </citation>
    <scope>NUCLEOTIDE SEQUENCE [LARGE SCALE GENOMIC DNA]</scope>
    <source>
        <strain evidence="1 2">KQ-12</strain>
    </source>
</reference>
<dbReference type="PANTHER" id="PTHR43808">
    <property type="entry name" value="ACETYLORNITHINE DEACETYLASE"/>
    <property type="match status" value="1"/>
</dbReference>
<evidence type="ECO:0000313" key="2">
    <source>
        <dbReference type="Proteomes" id="UP000248214"/>
    </source>
</evidence>
<dbReference type="PANTHER" id="PTHR43808:SF27">
    <property type="entry name" value="PROTEIN ROCB"/>
    <property type="match status" value="1"/>
</dbReference>
<dbReference type="InterPro" id="IPR050072">
    <property type="entry name" value="Peptidase_M20A"/>
</dbReference>
<dbReference type="OrthoDB" id="9815360at2"/>
<dbReference type="AlphaFoldDB" id="A0A323TI00"/>
<name>A0A323TI00_9BACI</name>
<comment type="caution">
    <text evidence="1">The sequence shown here is derived from an EMBL/GenBank/DDBJ whole genome shotgun (WGS) entry which is preliminary data.</text>
</comment>
<dbReference type="InterPro" id="IPR002933">
    <property type="entry name" value="Peptidase_M20"/>
</dbReference>
<dbReference type="SUPFAM" id="SSF53187">
    <property type="entry name" value="Zn-dependent exopeptidases"/>
    <property type="match status" value="1"/>
</dbReference>
<dbReference type="InterPro" id="IPR012166">
    <property type="entry name" value="Uncharacterised_RocB"/>
</dbReference>
<evidence type="ECO:0008006" key="3">
    <source>
        <dbReference type="Google" id="ProtNLM"/>
    </source>
</evidence>
<dbReference type="GO" id="GO:0016787">
    <property type="term" value="F:hydrolase activity"/>
    <property type="evidence" value="ECO:0007669"/>
    <property type="project" value="InterPro"/>
</dbReference>
<keyword evidence="2" id="KW-1185">Reference proteome</keyword>
<accession>A0A323TI00</accession>
<organism evidence="1 2">
    <name type="scientific">Salipaludibacillus keqinensis</name>
    <dbReference type="NCBI Taxonomy" id="2045207"/>
    <lineage>
        <taxon>Bacteria</taxon>
        <taxon>Bacillati</taxon>
        <taxon>Bacillota</taxon>
        <taxon>Bacilli</taxon>
        <taxon>Bacillales</taxon>
        <taxon>Bacillaceae</taxon>
    </lineage>
</organism>
<protein>
    <recommendedName>
        <fullName evidence="3">Peptidase M20</fullName>
    </recommendedName>
</protein>